<evidence type="ECO:0000313" key="3">
    <source>
        <dbReference type="Proteomes" id="UP000824175"/>
    </source>
</evidence>
<reference evidence="2" key="2">
    <citation type="journal article" date="2021" name="PeerJ">
        <title>Extensive microbial diversity within the chicken gut microbiome revealed by metagenomics and culture.</title>
        <authorList>
            <person name="Gilroy R."/>
            <person name="Ravi A."/>
            <person name="Getino M."/>
            <person name="Pursley I."/>
            <person name="Horton D.L."/>
            <person name="Alikhan N.F."/>
            <person name="Baker D."/>
            <person name="Gharbi K."/>
            <person name="Hall N."/>
            <person name="Watson M."/>
            <person name="Adriaenssens E.M."/>
            <person name="Foster-Nyarko E."/>
            <person name="Jarju S."/>
            <person name="Secka A."/>
            <person name="Antonio M."/>
            <person name="Oren A."/>
            <person name="Chaudhuri R.R."/>
            <person name="La Ragione R."/>
            <person name="Hildebrand F."/>
            <person name="Pallen M.J."/>
        </authorList>
    </citation>
    <scope>NUCLEOTIDE SEQUENCE</scope>
    <source>
        <strain evidence="2">CHK195-11698</strain>
    </source>
</reference>
<dbReference type="Pfam" id="PF07486">
    <property type="entry name" value="Hydrolase_2"/>
    <property type="match status" value="1"/>
</dbReference>
<gene>
    <name evidence="2" type="ORF">IAD15_08505</name>
</gene>
<accession>A0A9D1L0T3</accession>
<dbReference type="AlphaFoldDB" id="A0A9D1L0T3"/>
<evidence type="ECO:0000313" key="2">
    <source>
        <dbReference type="EMBL" id="HIU14094.1"/>
    </source>
</evidence>
<protein>
    <submittedName>
        <fullName evidence="2">Cell wall hydrolase</fullName>
    </submittedName>
</protein>
<feature type="domain" description="Cell wall hydrolase SleB" evidence="1">
    <location>
        <begin position="25"/>
        <end position="130"/>
    </location>
</feature>
<organism evidence="2 3">
    <name type="scientific">Candidatus Fimiplasma intestinipullorum</name>
    <dbReference type="NCBI Taxonomy" id="2840825"/>
    <lineage>
        <taxon>Bacteria</taxon>
        <taxon>Bacillati</taxon>
        <taxon>Bacillota</taxon>
        <taxon>Clostridia</taxon>
        <taxon>Eubacteriales</taxon>
        <taxon>Candidatus Fimiplasma</taxon>
    </lineage>
</organism>
<dbReference type="Gene3D" id="1.10.10.2520">
    <property type="entry name" value="Cell wall hydrolase SleB, domain 1"/>
    <property type="match status" value="1"/>
</dbReference>
<dbReference type="InterPro" id="IPR042047">
    <property type="entry name" value="SleB_dom1"/>
</dbReference>
<dbReference type="EMBL" id="DVMJ01000071">
    <property type="protein sequence ID" value="HIU14094.1"/>
    <property type="molecule type" value="Genomic_DNA"/>
</dbReference>
<dbReference type="Proteomes" id="UP000824175">
    <property type="component" value="Unassembled WGS sequence"/>
</dbReference>
<name>A0A9D1L0T3_9FIRM</name>
<keyword evidence="2" id="KW-0378">Hydrolase</keyword>
<sequence length="140" mass="15635">MTSRCKYTGKEIDLLGRLIRSEAVGEGNFGMLLVGNVVINRVVANCDVFRETRTISDVIYQTNAFAGVNTPLFVGSATAKEKELAERNIKGYRAEPANRALWYRNPGTGVACSPQWYGHFSGRFKQHCFYNPEYSLGCNL</sequence>
<dbReference type="GO" id="GO:0016787">
    <property type="term" value="F:hydrolase activity"/>
    <property type="evidence" value="ECO:0007669"/>
    <property type="project" value="UniProtKB-KW"/>
</dbReference>
<dbReference type="InterPro" id="IPR011105">
    <property type="entry name" value="Cell_wall_hydrolase_SleB"/>
</dbReference>
<comment type="caution">
    <text evidence="2">The sequence shown here is derived from an EMBL/GenBank/DDBJ whole genome shotgun (WGS) entry which is preliminary data.</text>
</comment>
<evidence type="ECO:0000259" key="1">
    <source>
        <dbReference type="Pfam" id="PF07486"/>
    </source>
</evidence>
<reference evidence="2" key="1">
    <citation type="submission" date="2020-10" db="EMBL/GenBank/DDBJ databases">
        <authorList>
            <person name="Gilroy R."/>
        </authorList>
    </citation>
    <scope>NUCLEOTIDE SEQUENCE</scope>
    <source>
        <strain evidence="2">CHK195-11698</strain>
    </source>
</reference>
<proteinExistence type="predicted"/>